<dbReference type="EMBL" id="LXQA010982846">
    <property type="protein sequence ID" value="MCI79859.1"/>
    <property type="molecule type" value="Genomic_DNA"/>
</dbReference>
<sequence>MVMMNLLGSQPVDADYEVRTTKGAHAKTTYLKDLFKHHIER</sequence>
<feature type="non-terminal residue" evidence="1">
    <location>
        <position position="41"/>
    </location>
</feature>
<reference evidence="1 2" key="1">
    <citation type="journal article" date="2018" name="Front. Plant Sci.">
        <title>Red Clover (Trifolium pratense) and Zigzag Clover (T. medium) - A Picture of Genomic Similarities and Differences.</title>
        <authorList>
            <person name="Dluhosova J."/>
            <person name="Istvanek J."/>
            <person name="Nedelnik J."/>
            <person name="Repkova J."/>
        </authorList>
    </citation>
    <scope>NUCLEOTIDE SEQUENCE [LARGE SCALE GENOMIC DNA]</scope>
    <source>
        <strain evidence="2">cv. 10/8</strain>
        <tissue evidence="1">Leaf</tissue>
    </source>
</reference>
<organism evidence="1 2">
    <name type="scientific">Trifolium medium</name>
    <dbReference type="NCBI Taxonomy" id="97028"/>
    <lineage>
        <taxon>Eukaryota</taxon>
        <taxon>Viridiplantae</taxon>
        <taxon>Streptophyta</taxon>
        <taxon>Embryophyta</taxon>
        <taxon>Tracheophyta</taxon>
        <taxon>Spermatophyta</taxon>
        <taxon>Magnoliopsida</taxon>
        <taxon>eudicotyledons</taxon>
        <taxon>Gunneridae</taxon>
        <taxon>Pentapetalae</taxon>
        <taxon>rosids</taxon>
        <taxon>fabids</taxon>
        <taxon>Fabales</taxon>
        <taxon>Fabaceae</taxon>
        <taxon>Papilionoideae</taxon>
        <taxon>50 kb inversion clade</taxon>
        <taxon>NPAAA clade</taxon>
        <taxon>Hologalegina</taxon>
        <taxon>IRL clade</taxon>
        <taxon>Trifolieae</taxon>
        <taxon>Trifolium</taxon>
    </lineage>
</organism>
<evidence type="ECO:0000313" key="2">
    <source>
        <dbReference type="Proteomes" id="UP000265520"/>
    </source>
</evidence>
<accession>A0A392UY00</accession>
<evidence type="ECO:0000313" key="1">
    <source>
        <dbReference type="EMBL" id="MCI79859.1"/>
    </source>
</evidence>
<name>A0A392UY00_9FABA</name>
<comment type="caution">
    <text evidence="1">The sequence shown here is derived from an EMBL/GenBank/DDBJ whole genome shotgun (WGS) entry which is preliminary data.</text>
</comment>
<protein>
    <submittedName>
        <fullName evidence="1">Uncharacterized protein</fullName>
    </submittedName>
</protein>
<dbReference type="AlphaFoldDB" id="A0A392UY00"/>
<dbReference type="Proteomes" id="UP000265520">
    <property type="component" value="Unassembled WGS sequence"/>
</dbReference>
<proteinExistence type="predicted"/>
<keyword evidence="2" id="KW-1185">Reference proteome</keyword>